<dbReference type="SUPFAM" id="SSF50249">
    <property type="entry name" value="Nucleic acid-binding proteins"/>
    <property type="match status" value="2"/>
</dbReference>
<organism evidence="1 2">
    <name type="scientific">Halosimplex pelagicum</name>
    <dbReference type="NCBI Taxonomy" id="869886"/>
    <lineage>
        <taxon>Archaea</taxon>
        <taxon>Methanobacteriati</taxon>
        <taxon>Methanobacteriota</taxon>
        <taxon>Stenosarchaea group</taxon>
        <taxon>Halobacteria</taxon>
        <taxon>Halobacteriales</taxon>
        <taxon>Haloarculaceae</taxon>
        <taxon>Halosimplex</taxon>
    </lineage>
</organism>
<dbReference type="EMBL" id="CP058909">
    <property type="protein sequence ID" value="QLH82164.1"/>
    <property type="molecule type" value="Genomic_DNA"/>
</dbReference>
<proteinExistence type="predicted"/>
<evidence type="ECO:0000313" key="2">
    <source>
        <dbReference type="Proteomes" id="UP000509346"/>
    </source>
</evidence>
<dbReference type="OrthoDB" id="335252at2157"/>
<keyword evidence="2" id="KW-1185">Reference proteome</keyword>
<dbReference type="AlphaFoldDB" id="A0A7D5P9I6"/>
<dbReference type="RefSeq" id="WP_179922632.1">
    <property type="nucleotide sequence ID" value="NZ_CP058909.1"/>
</dbReference>
<name>A0A7D5P9I6_9EURY</name>
<reference evidence="1 2" key="1">
    <citation type="submission" date="2020-07" db="EMBL/GenBank/DDBJ databases">
        <title>Halosimplex litoreum sp. nov. and Halosimplex rubrum sp. nov., isolated from different salt environments.</title>
        <authorList>
            <person name="Cui H."/>
        </authorList>
    </citation>
    <scope>NUCLEOTIDE SEQUENCE [LARGE SCALE GENOMIC DNA]</scope>
    <source>
        <strain evidence="1 2">R2</strain>
    </source>
</reference>
<accession>A0A7D5P9I6</accession>
<gene>
    <name evidence="1" type="ORF">HZS54_11350</name>
</gene>
<dbReference type="GeneID" id="56083193"/>
<dbReference type="KEGG" id="hpel:HZS54_11350"/>
<dbReference type="InterPro" id="IPR012340">
    <property type="entry name" value="NA-bd_OB-fold"/>
</dbReference>
<evidence type="ECO:0000313" key="1">
    <source>
        <dbReference type="EMBL" id="QLH82164.1"/>
    </source>
</evidence>
<protein>
    <submittedName>
        <fullName evidence="1">Replication factor A</fullName>
    </submittedName>
</protein>
<dbReference type="Gene3D" id="2.40.50.140">
    <property type="entry name" value="Nucleic acid-binding proteins"/>
    <property type="match status" value="1"/>
</dbReference>
<dbReference type="CDD" id="cd04491">
    <property type="entry name" value="SoSSB_OBF"/>
    <property type="match status" value="1"/>
</dbReference>
<dbReference type="Proteomes" id="UP000509346">
    <property type="component" value="Chromosome"/>
</dbReference>
<sequence>MSELKYPDAVDGVKDVLETAEQEEDVEIGVDDEAISERLEEYVDARIDPEDAVRYVVEDILEDAGVENTSEYTRGVSGSRRGGSTDNEQLTAEEIVEPNRWIEFEGTVIETFDTSSDSIAQQGRLADDTGTIRFTIWESSDVETRLEEGKSYNLEPVVVNEFQGEFEIKLENVTDIAELKGDDALGIDPDEYTETVSGAIIKFQDQMGLIDRCPNEDCRRVLQQVNYCPDCGEVDSELDLRTKAVVDTGNDTWTIFLDEENTEALAHINLQEAKRMVEEHNDRSVVRWAIEEELHGEYLKLWGRDRGRRFDVEEFELAPSPKIDELQELQDELKGLP</sequence>